<dbReference type="GO" id="GO:0046983">
    <property type="term" value="F:protein dimerization activity"/>
    <property type="evidence" value="ECO:0007669"/>
    <property type="project" value="InterPro"/>
</dbReference>
<protein>
    <recommendedName>
        <fullName evidence="2">histidine kinase</fullName>
        <ecNumber evidence="2">2.7.13.3</ecNumber>
    </recommendedName>
</protein>
<evidence type="ECO:0000256" key="6">
    <source>
        <dbReference type="ARBA" id="ARBA00022777"/>
    </source>
</evidence>
<dbReference type="EMBL" id="JAJTTA010000002">
    <property type="protein sequence ID" value="MCF0041119.1"/>
    <property type="molecule type" value="Genomic_DNA"/>
</dbReference>
<feature type="domain" description="Histidine kinase" evidence="11">
    <location>
        <begin position="163"/>
        <end position="350"/>
    </location>
</feature>
<evidence type="ECO:0000256" key="3">
    <source>
        <dbReference type="ARBA" id="ARBA00022553"/>
    </source>
</evidence>
<dbReference type="SUPFAM" id="SSF55874">
    <property type="entry name" value="ATPase domain of HSP90 chaperone/DNA topoisomerase II/histidine kinase"/>
    <property type="match status" value="1"/>
</dbReference>
<keyword evidence="9" id="KW-0812">Transmembrane</keyword>
<dbReference type="InterPro" id="IPR003594">
    <property type="entry name" value="HATPase_dom"/>
</dbReference>
<dbReference type="InterPro" id="IPR005467">
    <property type="entry name" value="His_kinase_dom"/>
</dbReference>
<dbReference type="InterPro" id="IPR036890">
    <property type="entry name" value="HATPase_C_sf"/>
</dbReference>
<evidence type="ECO:0000256" key="1">
    <source>
        <dbReference type="ARBA" id="ARBA00000085"/>
    </source>
</evidence>
<evidence type="ECO:0000313" key="12">
    <source>
        <dbReference type="EMBL" id="MCF0041119.1"/>
    </source>
</evidence>
<evidence type="ECO:0000256" key="4">
    <source>
        <dbReference type="ARBA" id="ARBA00022679"/>
    </source>
</evidence>
<evidence type="ECO:0000256" key="10">
    <source>
        <dbReference type="SAM" id="SignalP"/>
    </source>
</evidence>
<gene>
    <name evidence="12" type="ORF">LXM24_13545</name>
</gene>
<dbReference type="PANTHER" id="PTHR24421">
    <property type="entry name" value="NITRATE/NITRITE SENSOR PROTEIN NARX-RELATED"/>
    <property type="match status" value="1"/>
</dbReference>
<evidence type="ECO:0000313" key="13">
    <source>
        <dbReference type="Proteomes" id="UP001139700"/>
    </source>
</evidence>
<keyword evidence="9" id="KW-0472">Membrane</keyword>
<keyword evidence="9" id="KW-1133">Transmembrane helix</keyword>
<dbReference type="EC" id="2.7.13.3" evidence="2"/>
<name>A0A9X1TAP0_9BACT</name>
<proteinExistence type="predicted"/>
<feature type="signal peptide" evidence="10">
    <location>
        <begin position="1"/>
        <end position="18"/>
    </location>
</feature>
<sequence length="350" mass="39973">MRFTLSFLLVISSQWCFAQLQIGKFLVNGKPRTFSRDTIQLKAGDNDLILEFKSIKADSVSYLYRLEGVDNEWIESRYPVSRYVGLDAGNYIYHIKAQAGGRQLSQSEIYIKKEQGFWNQWWFIPSIVVYILVLIGVSIYLFLLYDFRQKLRMQHVRNKIAADLHDEVGSNLNSIAIFVEVLRKNAPPEMLPVLEKIIANSKESVSLMQDTVWTINPKNDSIYKLFDRMESFASGVLSSRDIGFDFKVETDLGQVNFTMDQRKSVYLIFKEAINNIVKHAEASMVWVHVSRSRDTVHIGIEDNGIGFDMAAESNGNGLANFRDRANEAGIQLFIESEKGKGTRLKTDIAL</sequence>
<dbReference type="AlphaFoldDB" id="A0A9X1TAP0"/>
<keyword evidence="8" id="KW-0902">Two-component regulatory system</keyword>
<dbReference type="PANTHER" id="PTHR24421:SF10">
    <property type="entry name" value="NITRATE_NITRITE SENSOR PROTEIN NARQ"/>
    <property type="match status" value="1"/>
</dbReference>
<dbReference type="Gene3D" id="2.60.40.10">
    <property type="entry name" value="Immunoglobulins"/>
    <property type="match status" value="1"/>
</dbReference>
<organism evidence="12 13">
    <name type="scientific">Dyadobacter fanqingshengii</name>
    <dbReference type="NCBI Taxonomy" id="2906443"/>
    <lineage>
        <taxon>Bacteria</taxon>
        <taxon>Pseudomonadati</taxon>
        <taxon>Bacteroidota</taxon>
        <taxon>Cytophagia</taxon>
        <taxon>Cytophagales</taxon>
        <taxon>Spirosomataceae</taxon>
        <taxon>Dyadobacter</taxon>
    </lineage>
</organism>
<dbReference type="Gene3D" id="3.30.565.10">
    <property type="entry name" value="Histidine kinase-like ATPase, C-terminal domain"/>
    <property type="match status" value="1"/>
</dbReference>
<dbReference type="Pfam" id="PF02518">
    <property type="entry name" value="HATPase_c"/>
    <property type="match status" value="1"/>
</dbReference>
<evidence type="ECO:0000256" key="2">
    <source>
        <dbReference type="ARBA" id="ARBA00012438"/>
    </source>
</evidence>
<dbReference type="GO" id="GO:0005524">
    <property type="term" value="F:ATP binding"/>
    <property type="evidence" value="ECO:0007669"/>
    <property type="project" value="UniProtKB-KW"/>
</dbReference>
<dbReference type="Pfam" id="PF07730">
    <property type="entry name" value="HisKA_3"/>
    <property type="match status" value="1"/>
</dbReference>
<evidence type="ECO:0000256" key="8">
    <source>
        <dbReference type="ARBA" id="ARBA00023012"/>
    </source>
</evidence>
<dbReference type="GO" id="GO:0000155">
    <property type="term" value="F:phosphorelay sensor kinase activity"/>
    <property type="evidence" value="ECO:0007669"/>
    <property type="project" value="InterPro"/>
</dbReference>
<keyword evidence="5" id="KW-0547">Nucleotide-binding</keyword>
<dbReference type="InterPro" id="IPR013783">
    <property type="entry name" value="Ig-like_fold"/>
</dbReference>
<comment type="catalytic activity">
    <reaction evidence="1">
        <text>ATP + protein L-histidine = ADP + protein N-phospho-L-histidine.</text>
        <dbReference type="EC" id="2.7.13.3"/>
    </reaction>
</comment>
<keyword evidence="3" id="KW-0597">Phosphoprotein</keyword>
<keyword evidence="10" id="KW-0732">Signal</keyword>
<evidence type="ECO:0000259" key="11">
    <source>
        <dbReference type="PROSITE" id="PS50109"/>
    </source>
</evidence>
<feature type="chain" id="PRO_5040784028" description="histidine kinase" evidence="10">
    <location>
        <begin position="19"/>
        <end position="350"/>
    </location>
</feature>
<keyword evidence="13" id="KW-1185">Reference proteome</keyword>
<dbReference type="InterPro" id="IPR011712">
    <property type="entry name" value="Sig_transdc_His_kin_sub3_dim/P"/>
</dbReference>
<keyword evidence="7" id="KW-0067">ATP-binding</keyword>
<dbReference type="Proteomes" id="UP001139700">
    <property type="component" value="Unassembled WGS sequence"/>
</dbReference>
<dbReference type="CDD" id="cd16917">
    <property type="entry name" value="HATPase_UhpB-NarQ-NarX-like"/>
    <property type="match status" value="1"/>
</dbReference>
<evidence type="ECO:0000256" key="7">
    <source>
        <dbReference type="ARBA" id="ARBA00022840"/>
    </source>
</evidence>
<keyword evidence="4" id="KW-0808">Transferase</keyword>
<dbReference type="GO" id="GO:0016020">
    <property type="term" value="C:membrane"/>
    <property type="evidence" value="ECO:0007669"/>
    <property type="project" value="InterPro"/>
</dbReference>
<evidence type="ECO:0000256" key="9">
    <source>
        <dbReference type="SAM" id="Phobius"/>
    </source>
</evidence>
<comment type="caution">
    <text evidence="12">The sequence shown here is derived from an EMBL/GenBank/DDBJ whole genome shotgun (WGS) entry which is preliminary data.</text>
</comment>
<dbReference type="InterPro" id="IPR050482">
    <property type="entry name" value="Sensor_HK_TwoCompSys"/>
</dbReference>
<dbReference type="Gene3D" id="1.20.5.1930">
    <property type="match status" value="1"/>
</dbReference>
<reference evidence="12" key="1">
    <citation type="submission" date="2021-12" db="EMBL/GenBank/DDBJ databases">
        <title>Novel species in genus Dyadobacter.</title>
        <authorList>
            <person name="Ma C."/>
        </authorList>
    </citation>
    <scope>NUCLEOTIDE SEQUENCE</scope>
    <source>
        <strain evidence="12">CY399</strain>
    </source>
</reference>
<evidence type="ECO:0000256" key="5">
    <source>
        <dbReference type="ARBA" id="ARBA00022741"/>
    </source>
</evidence>
<dbReference type="PROSITE" id="PS50109">
    <property type="entry name" value="HIS_KIN"/>
    <property type="match status" value="1"/>
</dbReference>
<dbReference type="RefSeq" id="WP_234613664.1">
    <property type="nucleotide sequence ID" value="NZ_CP098806.1"/>
</dbReference>
<feature type="transmembrane region" description="Helical" evidence="9">
    <location>
        <begin position="122"/>
        <end position="145"/>
    </location>
</feature>
<accession>A0A9X1TAP0</accession>
<keyword evidence="6 12" id="KW-0418">Kinase</keyword>